<dbReference type="EMBL" id="MU277245">
    <property type="protein sequence ID" value="KAI0057602.1"/>
    <property type="molecule type" value="Genomic_DNA"/>
</dbReference>
<comment type="caution">
    <text evidence="1">The sequence shown here is derived from an EMBL/GenBank/DDBJ whole genome shotgun (WGS) entry which is preliminary data.</text>
</comment>
<organism evidence="1 2">
    <name type="scientific">Artomyces pyxidatus</name>
    <dbReference type="NCBI Taxonomy" id="48021"/>
    <lineage>
        <taxon>Eukaryota</taxon>
        <taxon>Fungi</taxon>
        <taxon>Dikarya</taxon>
        <taxon>Basidiomycota</taxon>
        <taxon>Agaricomycotina</taxon>
        <taxon>Agaricomycetes</taxon>
        <taxon>Russulales</taxon>
        <taxon>Auriscalpiaceae</taxon>
        <taxon>Artomyces</taxon>
    </lineage>
</organism>
<reference evidence="1" key="2">
    <citation type="journal article" date="2022" name="New Phytol.">
        <title>Evolutionary transition to the ectomycorrhizal habit in the genomes of a hyperdiverse lineage of mushroom-forming fungi.</title>
        <authorList>
            <person name="Looney B."/>
            <person name="Miyauchi S."/>
            <person name="Morin E."/>
            <person name="Drula E."/>
            <person name="Courty P.E."/>
            <person name="Kohler A."/>
            <person name="Kuo A."/>
            <person name="LaButti K."/>
            <person name="Pangilinan J."/>
            <person name="Lipzen A."/>
            <person name="Riley R."/>
            <person name="Andreopoulos W."/>
            <person name="He G."/>
            <person name="Johnson J."/>
            <person name="Nolan M."/>
            <person name="Tritt A."/>
            <person name="Barry K.W."/>
            <person name="Grigoriev I.V."/>
            <person name="Nagy L.G."/>
            <person name="Hibbett D."/>
            <person name="Henrissat B."/>
            <person name="Matheny P.B."/>
            <person name="Labbe J."/>
            <person name="Martin F.M."/>
        </authorList>
    </citation>
    <scope>NUCLEOTIDE SEQUENCE</scope>
    <source>
        <strain evidence="1">HHB10654</strain>
    </source>
</reference>
<reference evidence="1" key="1">
    <citation type="submission" date="2021-03" db="EMBL/GenBank/DDBJ databases">
        <authorList>
            <consortium name="DOE Joint Genome Institute"/>
            <person name="Ahrendt S."/>
            <person name="Looney B.P."/>
            <person name="Miyauchi S."/>
            <person name="Morin E."/>
            <person name="Drula E."/>
            <person name="Courty P.E."/>
            <person name="Chicoki N."/>
            <person name="Fauchery L."/>
            <person name="Kohler A."/>
            <person name="Kuo A."/>
            <person name="Labutti K."/>
            <person name="Pangilinan J."/>
            <person name="Lipzen A."/>
            <person name="Riley R."/>
            <person name="Andreopoulos W."/>
            <person name="He G."/>
            <person name="Johnson J."/>
            <person name="Barry K.W."/>
            <person name="Grigoriev I.V."/>
            <person name="Nagy L."/>
            <person name="Hibbett D."/>
            <person name="Henrissat B."/>
            <person name="Matheny P.B."/>
            <person name="Labbe J."/>
            <person name="Martin F."/>
        </authorList>
    </citation>
    <scope>NUCLEOTIDE SEQUENCE</scope>
    <source>
        <strain evidence="1">HHB10654</strain>
    </source>
</reference>
<accession>A0ACB8SN08</accession>
<keyword evidence="2" id="KW-1185">Reference proteome</keyword>
<sequence length="218" mass="24791">MLSLLSRPAAEPGATRRRLPVELWALIFTSVHDLPSLSSCAKVSRVLYEAAMPSLYGTVVVRELNTLNGEMPPKSPFIAINAHPHLRMYVRTVIHEAFPTPRFRDRTPPVNGTQWTAQLPMLPNLTSYRFAPSLPLDMTTISLFSALVDVLLECHSLVDVTWQCSIDETTLPIVLRLTQVRNLTINYLQRSANLKWLDHLEGTYRLEELHILVKLWLL</sequence>
<proteinExistence type="predicted"/>
<name>A0ACB8SN08_9AGAM</name>
<protein>
    <submittedName>
        <fullName evidence="1">Uncharacterized protein</fullName>
    </submittedName>
</protein>
<evidence type="ECO:0000313" key="1">
    <source>
        <dbReference type="EMBL" id="KAI0057602.1"/>
    </source>
</evidence>
<dbReference type="Proteomes" id="UP000814140">
    <property type="component" value="Unassembled WGS sequence"/>
</dbReference>
<gene>
    <name evidence="1" type="ORF">BV25DRAFT_1371041</name>
</gene>
<evidence type="ECO:0000313" key="2">
    <source>
        <dbReference type="Proteomes" id="UP000814140"/>
    </source>
</evidence>